<evidence type="ECO:0000256" key="3">
    <source>
        <dbReference type="ARBA" id="ARBA00022989"/>
    </source>
</evidence>
<dbReference type="InterPro" id="IPR004841">
    <property type="entry name" value="AA-permease/SLC12A_dom"/>
</dbReference>
<feature type="transmembrane region" description="Helical" evidence="5">
    <location>
        <begin position="381"/>
        <end position="399"/>
    </location>
</feature>
<feature type="transmembrane region" description="Helical" evidence="5">
    <location>
        <begin position="91"/>
        <end position="124"/>
    </location>
</feature>
<dbReference type="InterPro" id="IPR050367">
    <property type="entry name" value="APC_superfamily"/>
</dbReference>
<feature type="transmembrane region" description="Helical" evidence="5">
    <location>
        <begin position="411"/>
        <end position="430"/>
    </location>
</feature>
<feature type="transmembrane region" description="Helical" evidence="5">
    <location>
        <begin position="442"/>
        <end position="462"/>
    </location>
</feature>
<dbReference type="PANTHER" id="PTHR42770:SF16">
    <property type="entry name" value="AMINO ACID PERMEASE"/>
    <property type="match status" value="1"/>
</dbReference>
<keyword evidence="3 5" id="KW-1133">Transmembrane helix</keyword>
<protein>
    <submittedName>
        <fullName evidence="7">APC family permease</fullName>
    </submittedName>
</protein>
<sequence>MPDRRTAGPPQRLRGGVLGMADIAAATMANVGPAMSFFFGFAFLATTAGVASPLTILAAGVAVALLGNTLAQFSRAHPSAGSFITFVGKTFGPVSAVTTALLAGLGYIIAMASVIAISGGFVQITLHHYTGVDIPWIIWTLLLTGASVVLMLRGIVVSTKWAGYFFAVEMLVLVVVSVAALVEHRGNLSAAPFLPDHIHHGLKGLAAGFPLAVYLFVGWENSAALAEETENPRRNVGRAVFSSVGIMTASYILFSYATVTGFDYDVQRLGDSAIPFIDVAHDTLGALAFLAYVGGLTSTLGVLIAGINSQARLVFNAGREGLLPSFFGYVHPVRRTPNNAIVTFAVTALLIIGGWGLGHLIGADGGPMDPVVFFTESSTLGTILILVVYLASNIALPFYYRRYRPQEFRTVRHLVLPALGVLAILVPLYYLAKPGQPAPYNWFPVAALAALLLAVGYAALLVRRDPGLAERVGSVVADVE</sequence>
<comment type="subcellular location">
    <subcellularLocation>
        <location evidence="1">Membrane</location>
        <topology evidence="1">Multi-pass membrane protein</topology>
    </subcellularLocation>
</comment>
<dbReference type="PIRSF" id="PIRSF006060">
    <property type="entry name" value="AA_transporter"/>
    <property type="match status" value="1"/>
</dbReference>
<gene>
    <name evidence="7" type="ORF">PO587_06350</name>
</gene>
<accession>A0ABT5FNG8</accession>
<dbReference type="Pfam" id="PF00324">
    <property type="entry name" value="AA_permease"/>
    <property type="match status" value="1"/>
</dbReference>
<dbReference type="Gene3D" id="1.20.1740.10">
    <property type="entry name" value="Amino acid/polyamine transporter I"/>
    <property type="match status" value="1"/>
</dbReference>
<keyword evidence="8" id="KW-1185">Reference proteome</keyword>
<dbReference type="Proteomes" id="UP001221328">
    <property type="component" value="Unassembled WGS sequence"/>
</dbReference>
<feature type="transmembrane region" description="Helical" evidence="5">
    <location>
        <begin position="202"/>
        <end position="219"/>
    </location>
</feature>
<comment type="caution">
    <text evidence="7">The sequence shown here is derived from an EMBL/GenBank/DDBJ whole genome shotgun (WGS) entry which is preliminary data.</text>
</comment>
<feature type="domain" description="Amino acid permease/ SLC12A" evidence="6">
    <location>
        <begin position="28"/>
        <end position="420"/>
    </location>
</feature>
<organism evidence="7 8">
    <name type="scientific">Streptomyces gilvifuscus</name>
    <dbReference type="NCBI Taxonomy" id="1550617"/>
    <lineage>
        <taxon>Bacteria</taxon>
        <taxon>Bacillati</taxon>
        <taxon>Actinomycetota</taxon>
        <taxon>Actinomycetes</taxon>
        <taxon>Kitasatosporales</taxon>
        <taxon>Streptomycetaceae</taxon>
        <taxon>Streptomyces</taxon>
    </lineage>
</organism>
<dbReference type="RefSeq" id="WP_200701295.1">
    <property type="nucleotide sequence ID" value="NZ_JAQOSK010000002.1"/>
</dbReference>
<name>A0ABT5FNG8_9ACTN</name>
<feature type="transmembrane region" description="Helical" evidence="5">
    <location>
        <begin position="284"/>
        <end position="307"/>
    </location>
</feature>
<evidence type="ECO:0000313" key="7">
    <source>
        <dbReference type="EMBL" id="MDC2954070.1"/>
    </source>
</evidence>
<feature type="transmembrane region" description="Helical" evidence="5">
    <location>
        <begin position="136"/>
        <end position="156"/>
    </location>
</feature>
<evidence type="ECO:0000256" key="2">
    <source>
        <dbReference type="ARBA" id="ARBA00022692"/>
    </source>
</evidence>
<feature type="transmembrane region" description="Helical" evidence="5">
    <location>
        <begin position="21"/>
        <end position="44"/>
    </location>
</feature>
<feature type="transmembrane region" description="Helical" evidence="5">
    <location>
        <begin position="50"/>
        <end position="71"/>
    </location>
</feature>
<evidence type="ECO:0000313" key="8">
    <source>
        <dbReference type="Proteomes" id="UP001221328"/>
    </source>
</evidence>
<evidence type="ECO:0000259" key="6">
    <source>
        <dbReference type="Pfam" id="PF00324"/>
    </source>
</evidence>
<evidence type="ECO:0000256" key="4">
    <source>
        <dbReference type="ARBA" id="ARBA00023136"/>
    </source>
</evidence>
<feature type="transmembrane region" description="Helical" evidence="5">
    <location>
        <begin position="240"/>
        <end position="264"/>
    </location>
</feature>
<reference evidence="7 8" key="1">
    <citation type="journal article" date="2015" name="Int. J. Syst. Evol. Microbiol.">
        <title>Streptomyces gilvifuscus sp. nov., an actinomycete that produces antibacterial compounds isolated from soil.</title>
        <authorList>
            <person name="Nguyen T.M."/>
            <person name="Kim J."/>
        </authorList>
    </citation>
    <scope>NUCLEOTIDE SEQUENCE [LARGE SCALE GENOMIC DNA]</scope>
    <source>
        <strain evidence="7 8">T113</strain>
    </source>
</reference>
<feature type="transmembrane region" description="Helical" evidence="5">
    <location>
        <begin position="163"/>
        <end position="182"/>
    </location>
</feature>
<keyword evidence="4 5" id="KW-0472">Membrane</keyword>
<dbReference type="PANTHER" id="PTHR42770">
    <property type="entry name" value="AMINO ACID TRANSPORTER-RELATED"/>
    <property type="match status" value="1"/>
</dbReference>
<dbReference type="EMBL" id="JAQOSK010000002">
    <property type="protein sequence ID" value="MDC2954070.1"/>
    <property type="molecule type" value="Genomic_DNA"/>
</dbReference>
<keyword evidence="2 5" id="KW-0812">Transmembrane</keyword>
<proteinExistence type="predicted"/>
<feature type="transmembrane region" description="Helical" evidence="5">
    <location>
        <begin position="341"/>
        <end position="361"/>
    </location>
</feature>
<evidence type="ECO:0000256" key="5">
    <source>
        <dbReference type="SAM" id="Phobius"/>
    </source>
</evidence>
<evidence type="ECO:0000256" key="1">
    <source>
        <dbReference type="ARBA" id="ARBA00004141"/>
    </source>
</evidence>